<evidence type="ECO:0000313" key="2">
    <source>
        <dbReference type="EMBL" id="CRZ04710.1"/>
    </source>
</evidence>
<feature type="region of interest" description="Disordered" evidence="1">
    <location>
        <begin position="42"/>
        <end position="76"/>
    </location>
</feature>
<feature type="non-terminal residue" evidence="2">
    <location>
        <position position="119"/>
    </location>
</feature>
<dbReference type="AlphaFoldDB" id="A0A0H5QRR8"/>
<dbReference type="EMBL" id="HACM01004268">
    <property type="protein sequence ID" value="CRZ04710.1"/>
    <property type="molecule type" value="Transcribed_RNA"/>
</dbReference>
<feature type="non-terminal residue" evidence="2">
    <location>
        <position position="1"/>
    </location>
</feature>
<evidence type="ECO:0000256" key="1">
    <source>
        <dbReference type="SAM" id="MobiDB-lite"/>
    </source>
</evidence>
<protein>
    <submittedName>
        <fullName evidence="2">Uncharacterized protein</fullName>
    </submittedName>
</protein>
<name>A0A0H5QRR8_9EUKA</name>
<proteinExistence type="predicted"/>
<sequence>QTCSFSLSSSHPSLFTLYYFLLDFSVCLQILRSCKKSGTREAEFAGGGEASDTGSSTNFGPPSLFSSSGEVSMSTEKDVVDEYGDDNACDDATELDIREIVGGSVSNVVSDSSGHLKLE</sequence>
<accession>A0A0H5QRR8</accession>
<organism evidence="2">
    <name type="scientific">Spongospora subterranea</name>
    <dbReference type="NCBI Taxonomy" id="70186"/>
    <lineage>
        <taxon>Eukaryota</taxon>
        <taxon>Sar</taxon>
        <taxon>Rhizaria</taxon>
        <taxon>Endomyxa</taxon>
        <taxon>Phytomyxea</taxon>
        <taxon>Plasmodiophorida</taxon>
        <taxon>Plasmodiophoridae</taxon>
        <taxon>Spongospora</taxon>
    </lineage>
</organism>
<feature type="compositionally biased region" description="Polar residues" evidence="1">
    <location>
        <begin position="52"/>
        <end position="74"/>
    </location>
</feature>
<reference evidence="2" key="1">
    <citation type="submission" date="2015-04" db="EMBL/GenBank/DDBJ databases">
        <title>The genome sequence of the plant pathogenic Rhizarian Plasmodiophora brassicae reveals insights in its biotrophic life cycle and the origin of chitin synthesis.</title>
        <authorList>
            <person name="Schwelm A."/>
            <person name="Fogelqvist J."/>
            <person name="Knaust A."/>
            <person name="Julke S."/>
            <person name="Lilja T."/>
            <person name="Dhandapani V."/>
            <person name="Bonilla-Rosso G."/>
            <person name="Karlsson M."/>
            <person name="Shevchenko A."/>
            <person name="Choi S.R."/>
            <person name="Kim H.G."/>
            <person name="Park J.Y."/>
            <person name="Lim Y.P."/>
            <person name="Ludwig-Muller J."/>
            <person name="Dixelius C."/>
        </authorList>
    </citation>
    <scope>NUCLEOTIDE SEQUENCE</scope>
    <source>
        <tissue evidence="2">Potato root galls</tissue>
    </source>
</reference>